<dbReference type="PANTHER" id="PTHR43432">
    <property type="entry name" value="SLR0285 PROTEIN"/>
    <property type="match status" value="1"/>
</dbReference>
<evidence type="ECO:0000256" key="1">
    <source>
        <dbReference type="ARBA" id="ARBA00022723"/>
    </source>
</evidence>
<gene>
    <name evidence="5" type="ORF">ACFPMF_06165</name>
</gene>
<dbReference type="SFLD" id="SFLDG01084">
    <property type="entry name" value="Uncharacterised_Radical_SAM_Su"/>
    <property type="match status" value="1"/>
</dbReference>
<protein>
    <submittedName>
        <fullName evidence="5">PA0069 family radical SAM protein</fullName>
    </submittedName>
</protein>
<evidence type="ECO:0000313" key="5">
    <source>
        <dbReference type="EMBL" id="MFC5408882.1"/>
    </source>
</evidence>
<keyword evidence="6" id="KW-1185">Reference proteome</keyword>
<dbReference type="NCBIfam" id="NF033668">
    <property type="entry name" value="rSAM_PA0069"/>
    <property type="match status" value="1"/>
</dbReference>
<dbReference type="InterPro" id="IPR058240">
    <property type="entry name" value="rSAM_sf"/>
</dbReference>
<dbReference type="InterPro" id="IPR007197">
    <property type="entry name" value="rSAM"/>
</dbReference>
<feature type="domain" description="Elp3/MiaA/NifB-like radical SAM core" evidence="4">
    <location>
        <begin position="65"/>
        <end position="293"/>
    </location>
</feature>
<reference evidence="6" key="1">
    <citation type="journal article" date="2019" name="Int. J. Syst. Evol. Microbiol.">
        <title>The Global Catalogue of Microorganisms (GCM) 10K type strain sequencing project: providing services to taxonomists for standard genome sequencing and annotation.</title>
        <authorList>
            <consortium name="The Broad Institute Genomics Platform"/>
            <consortium name="The Broad Institute Genome Sequencing Center for Infectious Disease"/>
            <person name="Wu L."/>
            <person name="Ma J."/>
        </authorList>
    </citation>
    <scope>NUCLEOTIDE SEQUENCE [LARGE SCALE GENOMIC DNA]</scope>
    <source>
        <strain evidence="6">CCUG 55250</strain>
    </source>
</reference>
<keyword evidence="3" id="KW-0411">Iron-sulfur</keyword>
<dbReference type="InterPro" id="IPR040086">
    <property type="entry name" value="MJ0683-like"/>
</dbReference>
<evidence type="ECO:0000259" key="4">
    <source>
        <dbReference type="SMART" id="SM00729"/>
    </source>
</evidence>
<dbReference type="SMART" id="SM00729">
    <property type="entry name" value="Elp3"/>
    <property type="match status" value="1"/>
</dbReference>
<accession>A0ABW0I9P8</accession>
<evidence type="ECO:0000313" key="6">
    <source>
        <dbReference type="Proteomes" id="UP001596106"/>
    </source>
</evidence>
<keyword evidence="2" id="KW-0408">Iron</keyword>
<dbReference type="InterPro" id="IPR006638">
    <property type="entry name" value="Elp3/MiaA/NifB-like_rSAM"/>
</dbReference>
<keyword evidence="1" id="KW-0479">Metal-binding</keyword>
<dbReference type="RefSeq" id="WP_379842189.1">
    <property type="nucleotide sequence ID" value="NZ_JBHSMA010000001.1"/>
</dbReference>
<evidence type="ECO:0000256" key="2">
    <source>
        <dbReference type="ARBA" id="ARBA00023004"/>
    </source>
</evidence>
<dbReference type="SUPFAM" id="SSF102114">
    <property type="entry name" value="Radical SAM enzymes"/>
    <property type="match status" value="1"/>
</dbReference>
<organism evidence="5 6">
    <name type="scientific">Larkinella bovis</name>
    <dbReference type="NCBI Taxonomy" id="683041"/>
    <lineage>
        <taxon>Bacteria</taxon>
        <taxon>Pseudomonadati</taxon>
        <taxon>Bacteroidota</taxon>
        <taxon>Cytophagia</taxon>
        <taxon>Cytophagales</taxon>
        <taxon>Spirosomataceae</taxon>
        <taxon>Larkinella</taxon>
    </lineage>
</organism>
<comment type="caution">
    <text evidence="5">The sequence shown here is derived from an EMBL/GenBank/DDBJ whole genome shotgun (WGS) entry which is preliminary data.</text>
</comment>
<dbReference type="SFLD" id="SFLDS00029">
    <property type="entry name" value="Radical_SAM"/>
    <property type="match status" value="1"/>
</dbReference>
<dbReference type="EMBL" id="JBHSMA010000001">
    <property type="protein sequence ID" value="MFC5408882.1"/>
    <property type="molecule type" value="Genomic_DNA"/>
</dbReference>
<sequence>MEDDYVRGRGAQLNTRNRFQKLHIELDPGPNVPDEDFPEPTVQTRFFKELPKKIVSRPHSPDIGFVASVNPYMGCEHGCIYCYARNSHEYWGYSAGLDFESKILVKMNAPELLEKEFLSKKYQPEVIHLSGNTDCYQPAERRFRLTRRILELCLLYRNPVSIITKNALVLRDKDLLQQLAAQHLVVVLVTLTTLDEPLRQVMEPRTVTGRRRLQVMKELASAGIPVGVMTAPIIPGLNAKEIPKLVEEAANNGAVWAGYTLVRLNGAIGPLFEDWLRKNFADRADKVLNQIRDCHGGQLSDSRFGTRMSGEGKMAEQIRQLHRIAVRKYLPTEGFPPLDTSRFLRKGQLSLFDDP</sequence>
<evidence type="ECO:0000256" key="3">
    <source>
        <dbReference type="ARBA" id="ARBA00023014"/>
    </source>
</evidence>
<dbReference type="Gene3D" id="3.80.30.30">
    <property type="match status" value="1"/>
</dbReference>
<name>A0ABW0I9P8_9BACT</name>
<dbReference type="PANTHER" id="PTHR43432:SF3">
    <property type="entry name" value="SLR0285 PROTEIN"/>
    <property type="match status" value="1"/>
</dbReference>
<dbReference type="Pfam" id="PF04055">
    <property type="entry name" value="Radical_SAM"/>
    <property type="match status" value="1"/>
</dbReference>
<dbReference type="Proteomes" id="UP001596106">
    <property type="component" value="Unassembled WGS sequence"/>
</dbReference>
<proteinExistence type="predicted"/>